<gene>
    <name evidence="4" type="ORF">ILUMI_07932</name>
</gene>
<evidence type="ECO:0000313" key="5">
    <source>
        <dbReference type="Proteomes" id="UP000801492"/>
    </source>
</evidence>
<comment type="cofactor">
    <cofactor evidence="1">
        <name>a divalent metal cation</name>
        <dbReference type="ChEBI" id="CHEBI:60240"/>
    </cofactor>
</comment>
<keyword evidence="5" id="KW-1185">Reference proteome</keyword>
<evidence type="ECO:0000256" key="2">
    <source>
        <dbReference type="ARBA" id="ARBA00022723"/>
    </source>
</evidence>
<dbReference type="EMBL" id="VTPC01003624">
    <property type="protein sequence ID" value="KAF2898243.1"/>
    <property type="molecule type" value="Genomic_DNA"/>
</dbReference>
<dbReference type="Proteomes" id="UP000801492">
    <property type="component" value="Unassembled WGS sequence"/>
</dbReference>
<evidence type="ECO:0000313" key="4">
    <source>
        <dbReference type="EMBL" id="KAF2898243.1"/>
    </source>
</evidence>
<evidence type="ECO:0000259" key="3">
    <source>
        <dbReference type="Pfam" id="PF13359"/>
    </source>
</evidence>
<comment type="caution">
    <text evidence="4">The sequence shown here is derived from an EMBL/GenBank/DDBJ whole genome shotgun (WGS) entry which is preliminary data.</text>
</comment>
<evidence type="ECO:0000256" key="1">
    <source>
        <dbReference type="ARBA" id="ARBA00001968"/>
    </source>
</evidence>
<organism evidence="4 5">
    <name type="scientific">Ignelater luminosus</name>
    <name type="common">Cucubano</name>
    <name type="synonym">Pyrophorus luminosus</name>
    <dbReference type="NCBI Taxonomy" id="2038154"/>
    <lineage>
        <taxon>Eukaryota</taxon>
        <taxon>Metazoa</taxon>
        <taxon>Ecdysozoa</taxon>
        <taxon>Arthropoda</taxon>
        <taxon>Hexapoda</taxon>
        <taxon>Insecta</taxon>
        <taxon>Pterygota</taxon>
        <taxon>Neoptera</taxon>
        <taxon>Endopterygota</taxon>
        <taxon>Coleoptera</taxon>
        <taxon>Polyphaga</taxon>
        <taxon>Elateriformia</taxon>
        <taxon>Elateroidea</taxon>
        <taxon>Elateridae</taxon>
        <taxon>Agrypninae</taxon>
        <taxon>Pyrophorini</taxon>
        <taxon>Ignelater</taxon>
    </lineage>
</organism>
<dbReference type="OrthoDB" id="6571700at2759"/>
<keyword evidence="2" id="KW-0479">Metal-binding</keyword>
<dbReference type="InterPro" id="IPR027806">
    <property type="entry name" value="HARBI1_dom"/>
</dbReference>
<reference evidence="4" key="1">
    <citation type="submission" date="2019-08" db="EMBL/GenBank/DDBJ databases">
        <title>The genome of the North American firefly Photinus pyralis.</title>
        <authorList>
            <consortium name="Photinus pyralis genome working group"/>
            <person name="Fallon T.R."/>
            <person name="Sander Lower S.E."/>
            <person name="Weng J.-K."/>
        </authorList>
    </citation>
    <scope>NUCLEOTIDE SEQUENCE</scope>
    <source>
        <strain evidence="4">TRF0915ILg1</strain>
        <tissue evidence="4">Whole body</tissue>
    </source>
</reference>
<accession>A0A8K0GHI9</accession>
<sequence length="106" mass="11928">MVKAMPREYLSMRNDCSAVADSNCRFIYVDVGSYSKDSDSTIFKNSKLYQLIASGLLNIPEAQPLPNREGLDIPFVFVGDEAFGLSEHVLRSGKKLTNDKRIFNYV</sequence>
<dbReference type="GO" id="GO:0046872">
    <property type="term" value="F:metal ion binding"/>
    <property type="evidence" value="ECO:0007669"/>
    <property type="project" value="UniProtKB-KW"/>
</dbReference>
<feature type="domain" description="DDE Tnp4" evidence="3">
    <location>
        <begin position="16"/>
        <end position="105"/>
    </location>
</feature>
<name>A0A8K0GHI9_IGNLU</name>
<proteinExistence type="predicted"/>
<dbReference type="Pfam" id="PF13359">
    <property type="entry name" value="DDE_Tnp_4"/>
    <property type="match status" value="1"/>
</dbReference>
<protein>
    <recommendedName>
        <fullName evidence="3">DDE Tnp4 domain-containing protein</fullName>
    </recommendedName>
</protein>
<dbReference type="AlphaFoldDB" id="A0A8K0GHI9"/>